<sequence length="245" mass="27742">MERPGMLFAVVWIALFSLAWAGLARAETMVLSTFSGSGLTLVQEPIIREAYRRLGIELEILQLPAERALQMASRGQVDGEVARLAVVREQYPSLVMVPEPLFLIENVVFSKDISFPVDGYRSLLPYQVVTLRGYKHFEERLSSLNVDFSLLPTYEQVLQTIDKNRFQLALLTRLDGLKTLSELDVSGVFALEPPLEVVPAYHFLHRKHAHLVPRLSRVLREMRQAGVIEQIQLRVLQELVAGVSH</sequence>
<protein>
    <recommendedName>
        <fullName evidence="3">Solute-binding protein family 3/N-terminal domain-containing protein</fullName>
    </recommendedName>
</protein>
<evidence type="ECO:0000313" key="2">
    <source>
        <dbReference type="Proteomes" id="UP001269819"/>
    </source>
</evidence>
<dbReference type="SUPFAM" id="SSF53850">
    <property type="entry name" value="Periplasmic binding protein-like II"/>
    <property type="match status" value="1"/>
</dbReference>
<accession>A0ABU3VUF6</accession>
<dbReference type="Proteomes" id="UP001269819">
    <property type="component" value="Unassembled WGS sequence"/>
</dbReference>
<reference evidence="1 2" key="1">
    <citation type="submission" date="2023-10" db="EMBL/GenBank/DDBJ databases">
        <title>Characteristics and mechanism of a salt-tolerant marine origin heterotrophic nitrifying- aerobic denitrifying bacteria Marinobacter xestospongiae HN1.</title>
        <authorList>
            <person name="Qi R."/>
        </authorList>
    </citation>
    <scope>NUCLEOTIDE SEQUENCE [LARGE SCALE GENOMIC DNA]</scope>
    <source>
        <strain evidence="1 2">HN1</strain>
    </source>
</reference>
<dbReference type="RefSeq" id="WP_316972771.1">
    <property type="nucleotide sequence ID" value="NZ_JAWIIJ010000002.1"/>
</dbReference>
<gene>
    <name evidence="1" type="ORF">RYS15_04400</name>
</gene>
<name>A0ABU3VUF6_9GAMM</name>
<dbReference type="EMBL" id="JAWIIJ010000002">
    <property type="protein sequence ID" value="MDV2077907.1"/>
    <property type="molecule type" value="Genomic_DNA"/>
</dbReference>
<organism evidence="1 2">
    <name type="scientific">Marinobacter xestospongiae</name>
    <dbReference type="NCBI Taxonomy" id="994319"/>
    <lineage>
        <taxon>Bacteria</taxon>
        <taxon>Pseudomonadati</taxon>
        <taxon>Pseudomonadota</taxon>
        <taxon>Gammaproteobacteria</taxon>
        <taxon>Pseudomonadales</taxon>
        <taxon>Marinobacteraceae</taxon>
        <taxon>Marinobacter</taxon>
    </lineage>
</organism>
<dbReference type="Gene3D" id="3.40.190.10">
    <property type="entry name" value="Periplasmic binding protein-like II"/>
    <property type="match status" value="2"/>
</dbReference>
<evidence type="ECO:0008006" key="3">
    <source>
        <dbReference type="Google" id="ProtNLM"/>
    </source>
</evidence>
<keyword evidence="2" id="KW-1185">Reference proteome</keyword>
<evidence type="ECO:0000313" key="1">
    <source>
        <dbReference type="EMBL" id="MDV2077907.1"/>
    </source>
</evidence>
<proteinExistence type="predicted"/>
<comment type="caution">
    <text evidence="1">The sequence shown here is derived from an EMBL/GenBank/DDBJ whole genome shotgun (WGS) entry which is preliminary data.</text>
</comment>